<protein>
    <submittedName>
        <fullName evidence="1">Uncharacterized protein</fullName>
    </submittedName>
</protein>
<gene>
    <name evidence="1" type="ORF">ACMD2_23234</name>
</gene>
<organism evidence="1 2">
    <name type="scientific">Ananas comosus</name>
    <name type="common">Pineapple</name>
    <name type="synonym">Ananas ananas</name>
    <dbReference type="NCBI Taxonomy" id="4615"/>
    <lineage>
        <taxon>Eukaryota</taxon>
        <taxon>Viridiplantae</taxon>
        <taxon>Streptophyta</taxon>
        <taxon>Embryophyta</taxon>
        <taxon>Tracheophyta</taxon>
        <taxon>Spermatophyta</taxon>
        <taxon>Magnoliopsida</taxon>
        <taxon>Liliopsida</taxon>
        <taxon>Poales</taxon>
        <taxon>Bromeliaceae</taxon>
        <taxon>Bromelioideae</taxon>
        <taxon>Ananas</taxon>
    </lineage>
</organism>
<proteinExistence type="predicted"/>
<accession>A0A199VRS7</accession>
<evidence type="ECO:0000313" key="1">
    <source>
        <dbReference type="EMBL" id="OAY79626.1"/>
    </source>
</evidence>
<dbReference type="AlphaFoldDB" id="A0A199VRS7"/>
<sequence>MPSPSLELNRPDGEPGAVVVGATILEDGVVGVGPVDAGDVGPVVDEPEHVVVVEYPDRNAPGLKRETRRFPLVNACVGSRVSVG</sequence>
<dbReference type="Proteomes" id="UP000092600">
    <property type="component" value="Unassembled WGS sequence"/>
</dbReference>
<comment type="caution">
    <text evidence="1">The sequence shown here is derived from an EMBL/GenBank/DDBJ whole genome shotgun (WGS) entry which is preliminary data.</text>
</comment>
<name>A0A199VRS7_ANACO</name>
<evidence type="ECO:0000313" key="2">
    <source>
        <dbReference type="Proteomes" id="UP000092600"/>
    </source>
</evidence>
<reference evidence="1 2" key="1">
    <citation type="journal article" date="2016" name="DNA Res.">
        <title>The draft genome of MD-2 pineapple using hybrid error correction of long reads.</title>
        <authorList>
            <person name="Redwan R.M."/>
            <person name="Saidin A."/>
            <person name="Kumar S.V."/>
        </authorList>
    </citation>
    <scope>NUCLEOTIDE SEQUENCE [LARGE SCALE GENOMIC DNA]</scope>
    <source>
        <strain evidence="2">cv. MD2</strain>
        <tissue evidence="1">Leaf</tissue>
    </source>
</reference>
<dbReference type="EMBL" id="LSRQ01001046">
    <property type="protein sequence ID" value="OAY79626.1"/>
    <property type="molecule type" value="Genomic_DNA"/>
</dbReference>